<keyword evidence="10" id="KW-0067">ATP-binding</keyword>
<evidence type="ECO:0000256" key="14">
    <source>
        <dbReference type="ARBA" id="ARBA00023136"/>
    </source>
</evidence>
<protein>
    <recommendedName>
        <fullName evidence="16">Sensory/regulatory protein RpfC</fullName>
        <ecNumber evidence="3">2.7.13.3</ecNumber>
    </recommendedName>
</protein>
<dbReference type="Pfam" id="PF01627">
    <property type="entry name" value="Hpt"/>
    <property type="match status" value="1"/>
</dbReference>
<keyword evidence="5 18" id="KW-0597">Phosphoprotein</keyword>
<dbReference type="CDD" id="cd01007">
    <property type="entry name" value="PBP2_BvgS_HisK_like"/>
    <property type="match status" value="2"/>
</dbReference>
<evidence type="ECO:0000256" key="15">
    <source>
        <dbReference type="ARBA" id="ARBA00064003"/>
    </source>
</evidence>
<dbReference type="SUPFAM" id="SSF55874">
    <property type="entry name" value="ATPase domain of HSP90 chaperone/DNA topoisomerase II/histidine kinase"/>
    <property type="match status" value="1"/>
</dbReference>
<dbReference type="Pfam" id="PF00497">
    <property type="entry name" value="SBP_bac_3"/>
    <property type="match status" value="1"/>
</dbReference>
<dbReference type="EMBL" id="SRYW01000019">
    <property type="protein sequence ID" value="TGY32103.1"/>
    <property type="molecule type" value="Genomic_DNA"/>
</dbReference>
<feature type="signal peptide" evidence="19">
    <location>
        <begin position="1"/>
        <end position="24"/>
    </location>
</feature>
<dbReference type="PROSITE" id="PS50894">
    <property type="entry name" value="HPT"/>
    <property type="match status" value="1"/>
</dbReference>
<evidence type="ECO:0000256" key="16">
    <source>
        <dbReference type="ARBA" id="ARBA00068150"/>
    </source>
</evidence>
<evidence type="ECO:0000313" key="24">
    <source>
        <dbReference type="Proteomes" id="UP000306631"/>
    </source>
</evidence>
<evidence type="ECO:0000256" key="13">
    <source>
        <dbReference type="ARBA" id="ARBA00023026"/>
    </source>
</evidence>
<organism evidence="23 24">
    <name type="scientific">Stenotrophomonas maltophilia</name>
    <name type="common">Pseudomonas maltophilia</name>
    <name type="synonym">Xanthomonas maltophilia</name>
    <dbReference type="NCBI Taxonomy" id="40324"/>
    <lineage>
        <taxon>Bacteria</taxon>
        <taxon>Pseudomonadati</taxon>
        <taxon>Pseudomonadota</taxon>
        <taxon>Gammaproteobacteria</taxon>
        <taxon>Lysobacterales</taxon>
        <taxon>Lysobacteraceae</taxon>
        <taxon>Stenotrophomonas</taxon>
        <taxon>Stenotrophomonas maltophilia group</taxon>
    </lineage>
</organism>
<keyword evidence="8" id="KW-0547">Nucleotide-binding</keyword>
<dbReference type="CDD" id="cd17546">
    <property type="entry name" value="REC_hyHK_CKI1_RcsC-like"/>
    <property type="match status" value="1"/>
</dbReference>
<dbReference type="SMART" id="SM00448">
    <property type="entry name" value="REC"/>
    <property type="match status" value="1"/>
</dbReference>
<evidence type="ECO:0000256" key="5">
    <source>
        <dbReference type="ARBA" id="ARBA00022553"/>
    </source>
</evidence>
<dbReference type="Gene3D" id="3.40.50.2300">
    <property type="match status" value="1"/>
</dbReference>
<dbReference type="SUPFAM" id="SSF55785">
    <property type="entry name" value="PYP-like sensor domain (PAS domain)"/>
    <property type="match status" value="1"/>
</dbReference>
<keyword evidence="7" id="KW-0812">Transmembrane</keyword>
<dbReference type="SUPFAM" id="SSF47226">
    <property type="entry name" value="Histidine-containing phosphotransfer domain, HPT domain"/>
    <property type="match status" value="1"/>
</dbReference>
<dbReference type="GO" id="GO:0005524">
    <property type="term" value="F:ATP binding"/>
    <property type="evidence" value="ECO:0007669"/>
    <property type="project" value="UniProtKB-KW"/>
</dbReference>
<dbReference type="Gene3D" id="1.20.120.160">
    <property type="entry name" value="HPT domain"/>
    <property type="match status" value="1"/>
</dbReference>
<dbReference type="FunFam" id="1.10.287.130:FF:000002">
    <property type="entry name" value="Two-component osmosensing histidine kinase"/>
    <property type="match status" value="1"/>
</dbReference>
<dbReference type="Gene3D" id="1.10.287.130">
    <property type="match status" value="1"/>
</dbReference>
<dbReference type="InterPro" id="IPR036641">
    <property type="entry name" value="HPT_dom_sf"/>
</dbReference>
<feature type="modified residue" description="4-aspartylphosphate" evidence="18">
    <location>
        <position position="999"/>
    </location>
</feature>
<evidence type="ECO:0000259" key="22">
    <source>
        <dbReference type="PROSITE" id="PS50894"/>
    </source>
</evidence>
<dbReference type="AlphaFoldDB" id="A0A4S2CVQ1"/>
<dbReference type="Proteomes" id="UP000306631">
    <property type="component" value="Unassembled WGS sequence"/>
</dbReference>
<dbReference type="SUPFAM" id="SSF53850">
    <property type="entry name" value="Periplasmic binding protein-like II"/>
    <property type="match status" value="2"/>
</dbReference>
<dbReference type="InterPro" id="IPR036097">
    <property type="entry name" value="HisK_dim/P_sf"/>
</dbReference>
<feature type="chain" id="PRO_5020761589" description="Sensory/regulatory protein RpfC" evidence="19">
    <location>
        <begin position="25"/>
        <end position="1196"/>
    </location>
</feature>
<dbReference type="OrthoDB" id="9797243at2"/>
<dbReference type="InterPro" id="IPR001638">
    <property type="entry name" value="Solute-binding_3/MltF_N"/>
</dbReference>
<dbReference type="InterPro" id="IPR035965">
    <property type="entry name" value="PAS-like_dom_sf"/>
</dbReference>
<dbReference type="GO" id="GO:0005886">
    <property type="term" value="C:plasma membrane"/>
    <property type="evidence" value="ECO:0007669"/>
    <property type="project" value="UniProtKB-SubCell"/>
</dbReference>
<keyword evidence="4" id="KW-1003">Cell membrane</keyword>
<keyword evidence="13" id="KW-0843">Virulence</keyword>
<comment type="catalytic activity">
    <reaction evidence="1">
        <text>ATP + protein L-histidine = ADP + protein N-phospho-L-histidine.</text>
        <dbReference type="EC" id="2.7.13.3"/>
    </reaction>
</comment>
<keyword evidence="6" id="KW-0808">Transferase</keyword>
<dbReference type="Gene3D" id="3.40.190.10">
    <property type="entry name" value="Periplasmic binding protein-like II"/>
    <property type="match status" value="4"/>
</dbReference>
<dbReference type="Pfam" id="PF02518">
    <property type="entry name" value="HATPase_c"/>
    <property type="match status" value="1"/>
</dbReference>
<evidence type="ECO:0000256" key="11">
    <source>
        <dbReference type="ARBA" id="ARBA00022989"/>
    </source>
</evidence>
<name>A0A4S2CVQ1_STEMA</name>
<dbReference type="RefSeq" id="WP_136006722.1">
    <property type="nucleotide sequence ID" value="NZ_SRYW01000019.1"/>
</dbReference>
<keyword evidence="14" id="KW-0472">Membrane</keyword>
<feature type="domain" description="Response regulatory" evidence="21">
    <location>
        <begin position="950"/>
        <end position="1069"/>
    </location>
</feature>
<dbReference type="Pfam" id="PF00072">
    <property type="entry name" value="Response_reg"/>
    <property type="match status" value="1"/>
</dbReference>
<keyword evidence="11" id="KW-1133">Transmembrane helix</keyword>
<evidence type="ECO:0000259" key="20">
    <source>
        <dbReference type="PROSITE" id="PS50109"/>
    </source>
</evidence>
<dbReference type="InterPro" id="IPR008207">
    <property type="entry name" value="Sig_transdc_His_kin_Hpt_dom"/>
</dbReference>
<dbReference type="Pfam" id="PF00512">
    <property type="entry name" value="HisKA"/>
    <property type="match status" value="1"/>
</dbReference>
<dbReference type="CDD" id="cd16922">
    <property type="entry name" value="HATPase_EvgS-ArcB-TorS-like"/>
    <property type="match status" value="1"/>
</dbReference>
<accession>A0A4S2CVQ1</accession>
<feature type="domain" description="HPt" evidence="22">
    <location>
        <begin position="1103"/>
        <end position="1196"/>
    </location>
</feature>
<evidence type="ECO:0000256" key="3">
    <source>
        <dbReference type="ARBA" id="ARBA00012438"/>
    </source>
</evidence>
<dbReference type="PANTHER" id="PTHR45339:SF1">
    <property type="entry name" value="HYBRID SIGNAL TRANSDUCTION HISTIDINE KINASE J"/>
    <property type="match status" value="1"/>
</dbReference>
<keyword evidence="9" id="KW-0418">Kinase</keyword>
<dbReference type="Gene3D" id="3.30.565.10">
    <property type="entry name" value="Histidine kinase-like ATPase, C-terminal domain"/>
    <property type="match status" value="1"/>
</dbReference>
<dbReference type="Gene3D" id="3.30.450.20">
    <property type="entry name" value="PAS domain"/>
    <property type="match status" value="1"/>
</dbReference>
<evidence type="ECO:0000256" key="19">
    <source>
        <dbReference type="SAM" id="SignalP"/>
    </source>
</evidence>
<dbReference type="PROSITE" id="PS50110">
    <property type="entry name" value="RESPONSE_REGULATORY"/>
    <property type="match status" value="1"/>
</dbReference>
<dbReference type="InterPro" id="IPR001789">
    <property type="entry name" value="Sig_transdc_resp-reg_receiver"/>
</dbReference>
<comment type="subcellular location">
    <subcellularLocation>
        <location evidence="2">Cell inner membrane</location>
        <topology evidence="2">Multi-pass membrane protein</topology>
    </subcellularLocation>
</comment>
<dbReference type="InterPro" id="IPR011006">
    <property type="entry name" value="CheY-like_superfamily"/>
</dbReference>
<dbReference type="PRINTS" id="PR00344">
    <property type="entry name" value="BCTRLSENSOR"/>
</dbReference>
<comment type="subunit">
    <text evidence="15">At low DSF concentrations, interacts with RpfF.</text>
</comment>
<sequence>MRTRIARWVLMLAVVLGVPAPLSAAGNPALAPTVPPRQSEWLERHPTIILGLYDSGWPPFEAIEEGKPVGLGYDYLQAVAERLGVTVQVRLYRNWTEVLDAACRGEVDVVMNVALTADRTRCMVYTRAYLDAPLALVARPDDTRTSTDPDLRGLRVVTEEAFVTSDQVRARFPAARQVSAANTAGALTMVTRGEADVYIGNAYVAAAVIEQEHLTDISVLRPSDLPPERLHFGVPHAKQPLAEALDTALASLGQAERDTIARRWLRTPQWSTQSRLILGNAERRVLATPLRMGFAPNATPLGFIDANGHASGVAGDYLKQLRMVGAHLIRVPAHDWFEVREQARRGDVDVVLGMPNDSAYLGPDWVFSQPFITVPNVIVTATGSASVLDVADLDRLSILLSDPDRLRGYILQHAPNARIVPARSAEQALARLANGDADAYVGNLALVDRIVRERYPAQLHVAAPAGFNDQFSLAVKRQYAPLATTFDRVLVNMTPREHEAIRNDWLSAEYRSGIDWRDAVRWAVPIALILLTALLVHGWGYLRLRREVATRRRVEQRLAEVTDNLPAIVYQARRGADGRLSLPYIVGDMEAMFGLSAAEAMADESRVMAQLDAQDRPRVLQVLERAALDFTGLDMEFRTYPRGVLHWIRARALPYAAEDGAVLWSGYWVDVTEARAQADALADAKAAAERATAAKADFLATMSHEIRTPMSGVLGMLEMLSHTQLDAEQRKVIEVIEDSAQMLRQILDDILVYSRIEAGALPLEPRPVALPSLLDNVQQLLAPQASAKGLQLSLRVDDAVAALHLADGVRLRQIAFNLLSNAIKFTEQGQVAITLDCVENLDDAQRLRLVVTDTGIGISAEQRERLFKPFAQAEAGTSRKYGGTGLGLSICQRLVALMHGQLEMHSVPGEGTRVTVELTLPRLPGEGHADIGRMPVPEVEPLPAALAERRILVVEDHPTNQVLMQWRLQQLGMAHELAEDGEQALAKLASTGYHLVITDCRMPVMDGYQMTRRLRERERDSGATRVPVIALTASTLDADVQRCREAGMDDVLAKPVALATLRQILLRWLPGGSDGIVDATAPVPAALPGALPGRAAIEARFGSGHVAQVLIDSMREATEADLLRGRSAVQAQDAAVLTDVLHRIAGGLGTLGADALAVQAQALMAQVKEVGTPAVEASLAAFERQLRDYLQALQAQ</sequence>
<dbReference type="InterPro" id="IPR003661">
    <property type="entry name" value="HisK_dim/P_dom"/>
</dbReference>
<evidence type="ECO:0000256" key="9">
    <source>
        <dbReference type="ARBA" id="ARBA00022777"/>
    </source>
</evidence>
<comment type="caution">
    <text evidence="23">The sequence shown here is derived from an EMBL/GenBank/DDBJ whole genome shotgun (WGS) entry which is preliminary data.</text>
</comment>
<dbReference type="SUPFAM" id="SSF47384">
    <property type="entry name" value="Homodimeric domain of signal transducing histidine kinase"/>
    <property type="match status" value="1"/>
</dbReference>
<evidence type="ECO:0000256" key="7">
    <source>
        <dbReference type="ARBA" id="ARBA00022692"/>
    </source>
</evidence>
<evidence type="ECO:0000256" key="12">
    <source>
        <dbReference type="ARBA" id="ARBA00023012"/>
    </source>
</evidence>
<evidence type="ECO:0000256" key="10">
    <source>
        <dbReference type="ARBA" id="ARBA00022840"/>
    </source>
</evidence>
<evidence type="ECO:0000256" key="6">
    <source>
        <dbReference type="ARBA" id="ARBA00022679"/>
    </source>
</evidence>
<dbReference type="EC" id="2.7.13.3" evidence="3"/>
<evidence type="ECO:0000256" key="2">
    <source>
        <dbReference type="ARBA" id="ARBA00004429"/>
    </source>
</evidence>
<dbReference type="GO" id="GO:0000155">
    <property type="term" value="F:phosphorelay sensor kinase activity"/>
    <property type="evidence" value="ECO:0007669"/>
    <property type="project" value="InterPro"/>
</dbReference>
<keyword evidence="19" id="KW-0732">Signal</keyword>
<dbReference type="InterPro" id="IPR005467">
    <property type="entry name" value="His_kinase_dom"/>
</dbReference>
<evidence type="ECO:0000256" key="18">
    <source>
        <dbReference type="PROSITE-ProRule" id="PRU00169"/>
    </source>
</evidence>
<evidence type="ECO:0000256" key="1">
    <source>
        <dbReference type="ARBA" id="ARBA00000085"/>
    </source>
</evidence>
<proteinExistence type="predicted"/>
<evidence type="ECO:0000259" key="21">
    <source>
        <dbReference type="PROSITE" id="PS50110"/>
    </source>
</evidence>
<dbReference type="FunFam" id="3.30.565.10:FF:000010">
    <property type="entry name" value="Sensor histidine kinase RcsC"/>
    <property type="match status" value="1"/>
</dbReference>
<reference evidence="23 24" key="1">
    <citation type="submission" date="2019-04" db="EMBL/GenBank/DDBJ databases">
        <title>Microbes associate with the intestines of laboratory mice.</title>
        <authorList>
            <person name="Navarre W."/>
            <person name="Wong E."/>
            <person name="Huang K."/>
            <person name="Tropini C."/>
            <person name="Ng K."/>
            <person name="Yu B."/>
        </authorList>
    </citation>
    <scope>NUCLEOTIDE SEQUENCE [LARGE SCALE GENOMIC DNA]</scope>
    <source>
        <strain evidence="23 24">NM62_B4-13</strain>
    </source>
</reference>
<feature type="domain" description="Histidine kinase" evidence="20">
    <location>
        <begin position="701"/>
        <end position="922"/>
    </location>
</feature>
<dbReference type="SMART" id="SM00062">
    <property type="entry name" value="PBPb"/>
    <property type="match status" value="2"/>
</dbReference>
<keyword evidence="12" id="KW-0902">Two-component regulatory system</keyword>
<evidence type="ECO:0000256" key="17">
    <source>
        <dbReference type="PROSITE-ProRule" id="PRU00110"/>
    </source>
</evidence>
<dbReference type="PANTHER" id="PTHR45339">
    <property type="entry name" value="HYBRID SIGNAL TRANSDUCTION HISTIDINE KINASE J"/>
    <property type="match status" value="1"/>
</dbReference>
<dbReference type="SUPFAM" id="SSF52172">
    <property type="entry name" value="CheY-like"/>
    <property type="match status" value="1"/>
</dbReference>
<dbReference type="CDD" id="cd00082">
    <property type="entry name" value="HisKA"/>
    <property type="match status" value="1"/>
</dbReference>
<feature type="modified residue" description="Phosphohistidine" evidence="17">
    <location>
        <position position="1142"/>
    </location>
</feature>
<dbReference type="InterPro" id="IPR003594">
    <property type="entry name" value="HATPase_dom"/>
</dbReference>
<evidence type="ECO:0000313" key="23">
    <source>
        <dbReference type="EMBL" id="TGY32103.1"/>
    </source>
</evidence>
<dbReference type="InterPro" id="IPR004358">
    <property type="entry name" value="Sig_transdc_His_kin-like_C"/>
</dbReference>
<evidence type="ECO:0000256" key="8">
    <source>
        <dbReference type="ARBA" id="ARBA00022741"/>
    </source>
</evidence>
<gene>
    <name evidence="23" type="ORF">E5352_17090</name>
</gene>
<dbReference type="SMART" id="SM00388">
    <property type="entry name" value="HisKA"/>
    <property type="match status" value="1"/>
</dbReference>
<dbReference type="PROSITE" id="PS50109">
    <property type="entry name" value="HIS_KIN"/>
    <property type="match status" value="1"/>
</dbReference>
<evidence type="ECO:0000256" key="4">
    <source>
        <dbReference type="ARBA" id="ARBA00022475"/>
    </source>
</evidence>
<dbReference type="InterPro" id="IPR036890">
    <property type="entry name" value="HATPase_C_sf"/>
</dbReference>
<dbReference type="SMART" id="SM00387">
    <property type="entry name" value="HATPase_c"/>
    <property type="match status" value="1"/>
</dbReference>